<dbReference type="WBParaSite" id="TREG1_105460.1">
    <property type="protein sequence ID" value="TREG1_105460.1"/>
    <property type="gene ID" value="TREG1_105460"/>
</dbReference>
<reference evidence="6" key="2">
    <citation type="submission" date="2023-11" db="UniProtKB">
        <authorList>
            <consortium name="WormBaseParasite"/>
        </authorList>
    </citation>
    <scope>IDENTIFICATION</scope>
</reference>
<sequence length="709" mass="81035">MNFHLCEGGPKATSSKTLRIFLAVIFKPLFLKFGNFSKVALIWLNDTLVYPSPMTVQNDVFRQLYKCHGVDFDLSRGGKDSLLLQIPKTRSTLSLLTLSQNQLERVNIISELRDGENVLVNDLKIVVKVYKHPLEKLGILTSTEIYQLFYTIESVIPIFERLINDISLEFNKSFGLPVIGTILSIWLGVDMLLTEPSSKYLDFSQNWYSLTSRYIHSVCENYVNTMPSSIKILLDYSVHLYEARKYFDALRQKKPAFTDFLSRCSQTNFSKRLDLWHFLECPKTRLIRYPLLLDRLIKLTPTSDPEFSHLLIVRSAFTCIAQELNRRIGSAMRDLYLEHIEFNLASEYKAMIWSQKSLLLKGNLHANIGEVTVFIFPELLVVTTSIRPEEQNNNNNDRSTSHFFYSGSPRQTRNSSTTSILNNSPFGSIAPLPLPQLPPPPPPLYQVSCAQPRFGHHRWSLLPSLKSHLPPDLDNVHSAPISSSSQPSKFTRLFRRLSSIIASSSSSSLSPPRPLSTVVQPEIIKNITATRLSNFFISEDDTVCLERYRICYPPLILKDYILEDMSDDDNRSSILKLPFSFEKSRRNLFRLYPYNEYCKRRSVKHVIKGINSLHSSHQRHLSIVNCQTKRSTTWSSSPLKTGTTTATTTTDSVTKKATILFSAKYVKVKPKEYLFQASSLEDKLFWISTLSPLVHSVLKTNHANNTCHL</sequence>
<dbReference type="SUPFAM" id="SSF48065">
    <property type="entry name" value="DBL homology domain (DH-domain)"/>
    <property type="match status" value="1"/>
</dbReference>
<evidence type="ECO:0000256" key="2">
    <source>
        <dbReference type="ARBA" id="ARBA00022490"/>
    </source>
</evidence>
<dbReference type="AlphaFoldDB" id="A0AA85IQT8"/>
<name>A0AA85IQT8_TRIRE</name>
<keyword evidence="5" id="KW-1185">Reference proteome</keyword>
<dbReference type="InterPro" id="IPR035899">
    <property type="entry name" value="DBL_dom_sf"/>
</dbReference>
<dbReference type="Pfam" id="PF00621">
    <property type="entry name" value="RhoGEF"/>
    <property type="match status" value="1"/>
</dbReference>
<keyword evidence="2" id="KW-0963">Cytoplasm</keyword>
<dbReference type="SMART" id="SM00325">
    <property type="entry name" value="RhoGEF"/>
    <property type="match status" value="1"/>
</dbReference>
<protein>
    <recommendedName>
        <fullName evidence="4">DH domain-containing protein</fullName>
    </recommendedName>
</protein>
<comment type="subcellular location">
    <subcellularLocation>
        <location evidence="1">Cytoplasm</location>
    </subcellularLocation>
</comment>
<dbReference type="PANTHER" id="PTHR46006">
    <property type="entry name" value="RHO GUANINE NUCLEOTIDE EXCHANGE FACTOR AT 64C, ISOFORM A"/>
    <property type="match status" value="1"/>
</dbReference>
<accession>A0AA85IQT8</accession>
<evidence type="ECO:0000259" key="4">
    <source>
        <dbReference type="PROSITE" id="PS50010"/>
    </source>
</evidence>
<evidence type="ECO:0000256" key="1">
    <source>
        <dbReference type="ARBA" id="ARBA00004496"/>
    </source>
</evidence>
<dbReference type="PROSITE" id="PS50010">
    <property type="entry name" value="DH_2"/>
    <property type="match status" value="1"/>
</dbReference>
<feature type="region of interest" description="Disordered" evidence="3">
    <location>
        <begin position="389"/>
        <end position="420"/>
    </location>
</feature>
<organism evidence="5 6">
    <name type="scientific">Trichobilharzia regenti</name>
    <name type="common">Nasal bird schistosome</name>
    <dbReference type="NCBI Taxonomy" id="157069"/>
    <lineage>
        <taxon>Eukaryota</taxon>
        <taxon>Metazoa</taxon>
        <taxon>Spiralia</taxon>
        <taxon>Lophotrochozoa</taxon>
        <taxon>Platyhelminthes</taxon>
        <taxon>Trematoda</taxon>
        <taxon>Digenea</taxon>
        <taxon>Strigeidida</taxon>
        <taxon>Schistosomatoidea</taxon>
        <taxon>Schistosomatidae</taxon>
        <taxon>Trichobilharzia</taxon>
    </lineage>
</organism>
<evidence type="ECO:0000256" key="3">
    <source>
        <dbReference type="SAM" id="MobiDB-lite"/>
    </source>
</evidence>
<dbReference type="GO" id="GO:0035025">
    <property type="term" value="P:positive regulation of Rho protein signal transduction"/>
    <property type="evidence" value="ECO:0007669"/>
    <property type="project" value="TreeGrafter"/>
</dbReference>
<proteinExistence type="predicted"/>
<evidence type="ECO:0000313" key="6">
    <source>
        <dbReference type="WBParaSite" id="TREG1_105460.1"/>
    </source>
</evidence>
<evidence type="ECO:0000313" key="5">
    <source>
        <dbReference type="Proteomes" id="UP000050795"/>
    </source>
</evidence>
<feature type="domain" description="DH" evidence="4">
    <location>
        <begin position="104"/>
        <end position="327"/>
    </location>
</feature>
<dbReference type="InterPro" id="IPR000219">
    <property type="entry name" value="DH_dom"/>
</dbReference>
<dbReference type="GO" id="GO:0005085">
    <property type="term" value="F:guanyl-nucleotide exchange factor activity"/>
    <property type="evidence" value="ECO:0007669"/>
    <property type="project" value="InterPro"/>
</dbReference>
<dbReference type="GO" id="GO:0005737">
    <property type="term" value="C:cytoplasm"/>
    <property type="evidence" value="ECO:0007669"/>
    <property type="project" value="UniProtKB-SubCell"/>
</dbReference>
<dbReference type="Proteomes" id="UP000050795">
    <property type="component" value="Unassembled WGS sequence"/>
</dbReference>
<dbReference type="InterPro" id="IPR051480">
    <property type="entry name" value="Endocytic_GEF_Adapter"/>
</dbReference>
<reference evidence="5" key="1">
    <citation type="submission" date="2022-06" db="EMBL/GenBank/DDBJ databases">
        <authorList>
            <person name="Berger JAMES D."/>
            <person name="Berger JAMES D."/>
        </authorList>
    </citation>
    <scope>NUCLEOTIDE SEQUENCE [LARGE SCALE GENOMIC DNA]</scope>
</reference>
<dbReference type="Gene3D" id="1.20.900.10">
    <property type="entry name" value="Dbl homology (DH) domain"/>
    <property type="match status" value="1"/>
</dbReference>
<dbReference type="PANTHER" id="PTHR46006:SF8">
    <property type="entry name" value="DH DOMAIN-CONTAINING PROTEIN"/>
    <property type="match status" value="1"/>
</dbReference>